<dbReference type="InterPro" id="IPR029058">
    <property type="entry name" value="AB_hydrolase_fold"/>
</dbReference>
<evidence type="ECO:0000313" key="2">
    <source>
        <dbReference type="EMBL" id="GAA3630476.1"/>
    </source>
</evidence>
<dbReference type="InterPro" id="IPR000073">
    <property type="entry name" value="AB_hydrolase_1"/>
</dbReference>
<evidence type="ECO:0000259" key="1">
    <source>
        <dbReference type="Pfam" id="PF12697"/>
    </source>
</evidence>
<dbReference type="EMBL" id="BAABAB010000026">
    <property type="protein sequence ID" value="GAA3630476.1"/>
    <property type="molecule type" value="Genomic_DNA"/>
</dbReference>
<keyword evidence="3" id="KW-1185">Reference proteome</keyword>
<reference evidence="3" key="1">
    <citation type="journal article" date="2019" name="Int. J. Syst. Evol. Microbiol.">
        <title>The Global Catalogue of Microorganisms (GCM) 10K type strain sequencing project: providing services to taxonomists for standard genome sequencing and annotation.</title>
        <authorList>
            <consortium name="The Broad Institute Genomics Platform"/>
            <consortium name="The Broad Institute Genome Sequencing Center for Infectious Disease"/>
            <person name="Wu L."/>
            <person name="Ma J."/>
        </authorList>
    </citation>
    <scope>NUCLEOTIDE SEQUENCE [LARGE SCALE GENOMIC DNA]</scope>
    <source>
        <strain evidence="3">JCM 16929</strain>
    </source>
</reference>
<comment type="caution">
    <text evidence="2">The sequence shown here is derived from an EMBL/GenBank/DDBJ whole genome shotgun (WGS) entry which is preliminary data.</text>
</comment>
<sequence length="289" mass="30874">MAESVPVTEVATIDGRRIEYRLARPPAPSADGRLAVVLHGGHMSASCRFGEDVYLDAGFAVLVVSRPGYGRTEVAAGPSVPEFVPRLAALIRTLDVSAPAVAVGISIGARSALTLAAYAPDLVEKVILISPVSFEPWPSRRLRRIARAVFRPSTQTLTWGIVHAMLRRDPERALPRLITSLSTLPGDEAVRRLGSDADAAAEFLLACRSAAGFAQDLHPPTDVTADVRQPVLILATRLDAAVGYDDHPARLALTLAGARLTDTESPSHLIWLGDRASAAAEEIVRFVRS</sequence>
<name>A0ABP7AEX2_9ACTN</name>
<gene>
    <name evidence="2" type="ORF">GCM10022236_36220</name>
</gene>
<accession>A0ABP7AEX2</accession>
<dbReference type="GO" id="GO:0016787">
    <property type="term" value="F:hydrolase activity"/>
    <property type="evidence" value="ECO:0007669"/>
    <property type="project" value="UniProtKB-KW"/>
</dbReference>
<dbReference type="Proteomes" id="UP001501490">
    <property type="component" value="Unassembled WGS sequence"/>
</dbReference>
<dbReference type="SUPFAM" id="SSF53474">
    <property type="entry name" value="alpha/beta-Hydrolases"/>
    <property type="match status" value="1"/>
</dbReference>
<dbReference type="PANTHER" id="PTHR43433">
    <property type="entry name" value="HYDROLASE, ALPHA/BETA FOLD FAMILY PROTEIN"/>
    <property type="match status" value="1"/>
</dbReference>
<dbReference type="RefSeq" id="WP_344807157.1">
    <property type="nucleotide sequence ID" value="NZ_BAABAB010000026.1"/>
</dbReference>
<evidence type="ECO:0000313" key="3">
    <source>
        <dbReference type="Proteomes" id="UP001501490"/>
    </source>
</evidence>
<dbReference type="Pfam" id="PF12697">
    <property type="entry name" value="Abhydrolase_6"/>
    <property type="match status" value="1"/>
</dbReference>
<protein>
    <submittedName>
        <fullName evidence="2">Alpha/beta hydrolase</fullName>
    </submittedName>
</protein>
<keyword evidence="2" id="KW-0378">Hydrolase</keyword>
<organism evidence="2 3">
    <name type="scientific">Microlunatus ginsengisoli</name>
    <dbReference type="NCBI Taxonomy" id="363863"/>
    <lineage>
        <taxon>Bacteria</taxon>
        <taxon>Bacillati</taxon>
        <taxon>Actinomycetota</taxon>
        <taxon>Actinomycetes</taxon>
        <taxon>Propionibacteriales</taxon>
        <taxon>Propionibacteriaceae</taxon>
        <taxon>Microlunatus</taxon>
    </lineage>
</organism>
<proteinExistence type="predicted"/>
<feature type="domain" description="AB hydrolase-1" evidence="1">
    <location>
        <begin position="36"/>
        <end position="276"/>
    </location>
</feature>
<dbReference type="InterPro" id="IPR050471">
    <property type="entry name" value="AB_hydrolase"/>
</dbReference>
<dbReference type="PANTHER" id="PTHR43433:SF5">
    <property type="entry name" value="AB HYDROLASE-1 DOMAIN-CONTAINING PROTEIN"/>
    <property type="match status" value="1"/>
</dbReference>
<dbReference type="Gene3D" id="3.40.50.1820">
    <property type="entry name" value="alpha/beta hydrolase"/>
    <property type="match status" value="1"/>
</dbReference>